<keyword evidence="7" id="KW-0809">Transit peptide</keyword>
<dbReference type="InterPro" id="IPR001890">
    <property type="entry name" value="RNA-binding_CRM"/>
</dbReference>
<keyword evidence="4" id="KW-0507">mRNA processing</keyword>
<evidence type="ECO:0000256" key="4">
    <source>
        <dbReference type="ARBA" id="ARBA00022664"/>
    </source>
</evidence>
<feature type="compositionally biased region" description="Acidic residues" evidence="15">
    <location>
        <begin position="161"/>
        <end position="170"/>
    </location>
</feature>
<dbReference type="FunFam" id="3.30.110.60:FF:000003">
    <property type="entry name" value="CRM-domain containing factor CFM3B, chloroplastic"/>
    <property type="match status" value="1"/>
</dbReference>
<dbReference type="GO" id="GO:0003729">
    <property type="term" value="F:mRNA binding"/>
    <property type="evidence" value="ECO:0007669"/>
    <property type="project" value="InterPro"/>
</dbReference>
<evidence type="ECO:0000313" key="18">
    <source>
        <dbReference type="Proteomes" id="UP000032180"/>
    </source>
</evidence>
<evidence type="ECO:0000256" key="10">
    <source>
        <dbReference type="ARBA" id="ARBA00055648"/>
    </source>
</evidence>
<evidence type="ECO:0000256" key="7">
    <source>
        <dbReference type="ARBA" id="ARBA00022946"/>
    </source>
</evidence>
<dbReference type="PANTHER" id="PTHR31846:SF7">
    <property type="entry name" value="CRS1 _ YHBY (CRM) DOMAIN-CONTAINING PROTEIN"/>
    <property type="match status" value="1"/>
</dbReference>
<proteinExistence type="predicted"/>
<keyword evidence="5" id="KW-0677">Repeat</keyword>
<dbReference type="GO" id="GO:0000373">
    <property type="term" value="P:Group II intron splicing"/>
    <property type="evidence" value="ECO:0007669"/>
    <property type="project" value="UniProtKB-ARBA"/>
</dbReference>
<feature type="compositionally biased region" description="Gly residues" evidence="15">
    <location>
        <begin position="110"/>
        <end position="121"/>
    </location>
</feature>
<feature type="compositionally biased region" description="Acidic residues" evidence="15">
    <location>
        <begin position="216"/>
        <end position="241"/>
    </location>
</feature>
<feature type="region of interest" description="Disordered" evidence="15">
    <location>
        <begin position="146"/>
        <end position="254"/>
    </location>
</feature>
<feature type="region of interest" description="Disordered" evidence="15">
    <location>
        <begin position="301"/>
        <end position="323"/>
    </location>
</feature>
<keyword evidence="8" id="KW-0508">mRNA splicing</keyword>
<dbReference type="GO" id="GO:0009507">
    <property type="term" value="C:chloroplast"/>
    <property type="evidence" value="ECO:0007669"/>
    <property type="project" value="UniProtKB-SubCell"/>
</dbReference>
<evidence type="ECO:0000256" key="5">
    <source>
        <dbReference type="ARBA" id="ARBA00022737"/>
    </source>
</evidence>
<evidence type="ECO:0000256" key="8">
    <source>
        <dbReference type="ARBA" id="ARBA00023187"/>
    </source>
</evidence>
<feature type="compositionally biased region" description="Low complexity" evidence="15">
    <location>
        <begin position="31"/>
        <end position="50"/>
    </location>
</feature>
<keyword evidence="3" id="KW-0934">Plastid</keyword>
<evidence type="ECO:0000256" key="15">
    <source>
        <dbReference type="SAM" id="MobiDB-lite"/>
    </source>
</evidence>
<evidence type="ECO:0000256" key="3">
    <source>
        <dbReference type="ARBA" id="ARBA00022640"/>
    </source>
</evidence>
<dbReference type="STRING" id="77586.A0A0D9XCY3"/>
<feature type="compositionally biased region" description="Pro residues" evidence="15">
    <location>
        <begin position="17"/>
        <end position="30"/>
    </location>
</feature>
<keyword evidence="6 14" id="KW-0694">RNA-binding</keyword>
<feature type="region of interest" description="Disordered" evidence="15">
    <location>
        <begin position="363"/>
        <end position="388"/>
    </location>
</feature>
<keyword evidence="9" id="KW-0687">Ribonucleoprotein</keyword>
<feature type="domain" description="CRM" evidence="16">
    <location>
        <begin position="800"/>
        <end position="900"/>
    </location>
</feature>
<dbReference type="Gramene" id="LPERR09G05050.1">
    <property type="protein sequence ID" value="LPERR09G05050.1"/>
    <property type="gene ID" value="LPERR09G05050"/>
</dbReference>
<evidence type="ECO:0000256" key="12">
    <source>
        <dbReference type="ARBA" id="ARBA00073361"/>
    </source>
</evidence>
<evidence type="ECO:0000256" key="11">
    <source>
        <dbReference type="ARBA" id="ARBA00064484"/>
    </source>
</evidence>
<evidence type="ECO:0000256" key="9">
    <source>
        <dbReference type="ARBA" id="ARBA00023274"/>
    </source>
</evidence>
<feature type="region of interest" description="Disordered" evidence="15">
    <location>
        <begin position="1"/>
        <end position="130"/>
    </location>
</feature>
<accession>A0A0D9XCY3</accession>
<evidence type="ECO:0000256" key="14">
    <source>
        <dbReference type="PROSITE-ProRule" id="PRU00626"/>
    </source>
</evidence>
<dbReference type="GO" id="GO:1990904">
    <property type="term" value="C:ribonucleoprotein complex"/>
    <property type="evidence" value="ECO:0007669"/>
    <property type="project" value="UniProtKB-KW"/>
</dbReference>
<comment type="subunit">
    <text evidence="11">Interacts with RNA. Part of large ribonucleo-protein particles that contain CAF1 and/or CAF2, and RNC1.</text>
</comment>
<reference evidence="18" key="2">
    <citation type="submission" date="2013-12" db="EMBL/GenBank/DDBJ databases">
        <authorList>
            <person name="Yu Y."/>
            <person name="Lee S."/>
            <person name="de Baynast K."/>
            <person name="Wissotski M."/>
            <person name="Liu L."/>
            <person name="Talag J."/>
            <person name="Goicoechea J."/>
            <person name="Angelova A."/>
            <person name="Jetty R."/>
            <person name="Kudrna D."/>
            <person name="Golser W."/>
            <person name="Rivera L."/>
            <person name="Zhang J."/>
            <person name="Wing R."/>
        </authorList>
    </citation>
    <scope>NUCLEOTIDE SEQUENCE</scope>
</reference>
<evidence type="ECO:0000256" key="6">
    <source>
        <dbReference type="ARBA" id="ARBA00022884"/>
    </source>
</evidence>
<comment type="function">
    <text evidence="10">Binds specific group II introns in chloroplasts and facilitates their splicing. Acts on subgroup IIB introns. The substrates of the subgroup IIB also require the CRM domain proteins CAF1 or CAF2, with a simultaneous binding of CFM3 and CAF1 or CAF2. May influence the biogenesis of the mitochondrial small ribosomal subunit.</text>
</comment>
<dbReference type="eggNOG" id="KOG1990">
    <property type="taxonomic scope" value="Eukaryota"/>
</dbReference>
<dbReference type="EnsemblPlants" id="LPERR09G05050.1">
    <property type="protein sequence ID" value="LPERR09G05050.1"/>
    <property type="gene ID" value="LPERR09G05050"/>
</dbReference>
<evidence type="ECO:0000256" key="13">
    <source>
        <dbReference type="ARBA" id="ARBA00081881"/>
    </source>
</evidence>
<dbReference type="GO" id="GO:0005739">
    <property type="term" value="C:mitochondrion"/>
    <property type="evidence" value="ECO:0007669"/>
    <property type="project" value="UniProtKB-ARBA"/>
</dbReference>
<evidence type="ECO:0000313" key="17">
    <source>
        <dbReference type="EnsemblPlants" id="LPERR09G05050.1"/>
    </source>
</evidence>
<keyword evidence="2" id="KW-0150">Chloroplast</keyword>
<name>A0A0D9XCY3_9ORYZ</name>
<dbReference type="Proteomes" id="UP000032180">
    <property type="component" value="Chromosome 9"/>
</dbReference>
<dbReference type="FunFam" id="3.30.110.60:FF:000002">
    <property type="entry name" value="CRS2-associated factor 1, chloroplastic"/>
    <property type="match status" value="2"/>
</dbReference>
<evidence type="ECO:0000256" key="1">
    <source>
        <dbReference type="ARBA" id="ARBA00004229"/>
    </source>
</evidence>
<dbReference type="PANTHER" id="PTHR31846">
    <property type="entry name" value="CRS1 / YHBY (CRM) DOMAIN-CONTAINING PROTEIN"/>
    <property type="match status" value="1"/>
</dbReference>
<dbReference type="GO" id="GO:0006397">
    <property type="term" value="P:mRNA processing"/>
    <property type="evidence" value="ECO:0007669"/>
    <property type="project" value="UniProtKB-KW"/>
</dbReference>
<dbReference type="Gene3D" id="3.30.110.60">
    <property type="entry name" value="YhbY-like"/>
    <property type="match status" value="3"/>
</dbReference>
<dbReference type="AlphaFoldDB" id="A0A0D9XCY3"/>
<feature type="domain" description="CRM" evidence="16">
    <location>
        <begin position="389"/>
        <end position="485"/>
    </location>
</feature>
<comment type="subcellular location">
    <subcellularLocation>
        <location evidence="1">Plastid</location>
        <location evidence="1">Chloroplast</location>
    </subcellularLocation>
</comment>
<dbReference type="SUPFAM" id="SSF75471">
    <property type="entry name" value="YhbY-like"/>
    <property type="match status" value="3"/>
</dbReference>
<evidence type="ECO:0000259" key="16">
    <source>
        <dbReference type="PROSITE" id="PS51295"/>
    </source>
</evidence>
<sequence length="998" mass="111344">MALLLFPPLPHARLLSPKPPFPSSPRPSRPPCLCRATAATGGRAGVSSATPSTSSPEKSPALEGTADGKRSGRKRRGSVKPSFEKQALRRWSVRAPSQRASFPWQQQQGKPGGESGGGGDQDSGWNGSSTLQSIVDYFDFDFESNSMDGDFGACAGGNGEDGGEVSEERDDGPRPEPSYLIGSRPLSAPWMHGDEGRVKNQLVSDEEEVDSVRDDVSDDELGLVDGVDEDDDDLGSDEEETISGSSDGEFSEDFAAPVADSSSLMDSVLDRVSSGGGFDRSTRQSSVNSVLNTLRNSMEEGSRNAAFEGSQSGGFDRGTRRSSVNSIVKTMRSSMDESSRNAAIEWRETEDFVQELGPVLLPWEREGDKEAGSGGDRPRRHSNTELAERTIPEHELQRLRDVALRMKERMRVGPGGVTQVLVESIHQKWKVEEVVKLRFEGPPSLNMKRTHDILEERTGGIVIWRSGRSIVLYRGMNYNLQCVQSYTKTTEFNFNTEVSGSDSVVHIQTEQKFQKSGADGLNHSAYIAHSSKKTTETFDIDSFLDQLGPRYKDWSGRGPVPVDADLLPGVIPGYKTPFRVLPYGVKSKLRNKEMTALRRLARQTAPHFALGRNREHQGLATAIVKLWEKSSIAKIAIKRGVPNTCNDRMAEEIRKLTGGVLLSRNKEYIVFYRGNDFITPKVREVLVEKQKQAITWQDEEELARLKASASITDIPKALKNPLVAGTLAETREAKSRWGDATNDELRKKEKNRMVLAKHTSLLRNLKRKLILAKTKVTKAEKALAKVQEFLNPAELPTDLETVTDEERFLLRRIGLKMKAFLMLGRREVFDGTVQNMHLHWKHRELVKILVKGKSFPQVKHIAISLEAESGGVLISVDKTTKGYAIILYRGKNYKTPQILKPRNLLTRRKALTRSIELQRREALNHHISNLRDKIWKLNSQLVCMKAAGEKPDAELLQTVEDDLSKDDDRIEDEGEEAYLQTYISDDEEDSEDDQNEYI</sequence>
<evidence type="ECO:0000256" key="2">
    <source>
        <dbReference type="ARBA" id="ARBA00022528"/>
    </source>
</evidence>
<dbReference type="InterPro" id="IPR035920">
    <property type="entry name" value="YhbY-like_sf"/>
</dbReference>
<protein>
    <recommendedName>
        <fullName evidence="12">CRM-domain containing factor CFM3, chloroplastic/mitochondrial</fullName>
    </recommendedName>
    <alternativeName>
        <fullName evidence="13">Protein CRM FAMILY MEMBER 3</fullName>
    </alternativeName>
</protein>
<reference evidence="17" key="3">
    <citation type="submission" date="2015-04" db="UniProtKB">
        <authorList>
            <consortium name="EnsemblPlants"/>
        </authorList>
    </citation>
    <scope>IDENTIFICATION</scope>
</reference>
<dbReference type="HOGENOM" id="CLU_006310_1_0_1"/>
<dbReference type="SMART" id="SM01103">
    <property type="entry name" value="CRS1_YhbY"/>
    <property type="match status" value="3"/>
</dbReference>
<feature type="domain" description="CRM" evidence="16">
    <location>
        <begin position="587"/>
        <end position="684"/>
    </location>
</feature>
<dbReference type="PROSITE" id="PS51295">
    <property type="entry name" value="CRM"/>
    <property type="match status" value="3"/>
</dbReference>
<dbReference type="Pfam" id="PF01985">
    <property type="entry name" value="CRS1_YhbY"/>
    <property type="match status" value="3"/>
</dbReference>
<dbReference type="InterPro" id="IPR045278">
    <property type="entry name" value="CRS1/CFM2/CFM3"/>
</dbReference>
<reference evidence="17 18" key="1">
    <citation type="submission" date="2012-08" db="EMBL/GenBank/DDBJ databases">
        <title>Oryza genome evolution.</title>
        <authorList>
            <person name="Wing R.A."/>
        </authorList>
    </citation>
    <scope>NUCLEOTIDE SEQUENCE</scope>
</reference>
<organism evidence="17 18">
    <name type="scientific">Leersia perrieri</name>
    <dbReference type="NCBI Taxonomy" id="77586"/>
    <lineage>
        <taxon>Eukaryota</taxon>
        <taxon>Viridiplantae</taxon>
        <taxon>Streptophyta</taxon>
        <taxon>Embryophyta</taxon>
        <taxon>Tracheophyta</taxon>
        <taxon>Spermatophyta</taxon>
        <taxon>Magnoliopsida</taxon>
        <taxon>Liliopsida</taxon>
        <taxon>Poales</taxon>
        <taxon>Poaceae</taxon>
        <taxon>BOP clade</taxon>
        <taxon>Oryzoideae</taxon>
        <taxon>Oryzeae</taxon>
        <taxon>Oryzinae</taxon>
        <taxon>Leersia</taxon>
    </lineage>
</organism>
<keyword evidence="18" id="KW-1185">Reference proteome</keyword>